<keyword evidence="1" id="KW-1133">Transmembrane helix</keyword>
<reference evidence="3" key="2">
    <citation type="journal article" date="2013" name="Stand. Genomic Sci.">
        <title>Complete genome sequence of Desulfocapsa sulfexigens, a marine deltaproteobacterium specialized in disproportionating inorganic sulfur compounds.</title>
        <authorList>
            <person name="Finster K.W."/>
            <person name="Kjeldsen K.U."/>
            <person name="Kube M."/>
            <person name="Reinhardt R."/>
            <person name="Mussmann M."/>
            <person name="Amann R."/>
            <person name="Schreiber L."/>
        </authorList>
    </citation>
    <scope>NUCLEOTIDE SEQUENCE [LARGE SCALE GENOMIC DNA]</scope>
    <source>
        <strain evidence="3">DSM 10523 / SB164P1</strain>
    </source>
</reference>
<dbReference type="Proteomes" id="UP000011724">
    <property type="component" value="Chromosome"/>
</dbReference>
<dbReference type="KEGG" id="dpi:BN4_10696"/>
<dbReference type="eggNOG" id="ENOG5030F9Z">
    <property type="taxonomic scope" value="Bacteria"/>
</dbReference>
<keyword evidence="1" id="KW-0472">Membrane</keyword>
<dbReference type="BioCyc" id="DPIE1322246:BN4_RS03570-MONOMER"/>
<protein>
    <submittedName>
        <fullName evidence="2">Uncharacterized protein</fullName>
    </submittedName>
</protein>
<dbReference type="HOGENOM" id="CLU_1132158_0_0_7"/>
<keyword evidence="1" id="KW-0812">Transmembrane</keyword>
<feature type="transmembrane region" description="Helical" evidence="1">
    <location>
        <begin position="196"/>
        <end position="219"/>
    </location>
</feature>
<sequence length="236" mass="26867">MIVRHKKLFLLGLILSVAFLIVLSYMFTPNFNGTNAFHASDNLFNSISKGSTYYIPQVAEDAKLFDGKQFQTTIFEDETRLIPYAKTILMKNGLKITDTAKGILVSGDLGSLMARVLEDADAMFKNAGPTLSNKYAMDEKQAMYVWWKTMKEIKSALDQQKSFRAAVFIDKNIIKRAIEVGYNYYGIEGQDAAHRWGILLFSLLFYVVYTLWWGYGIFFMCEGLGLEMKAGKKQEM</sequence>
<dbReference type="PATRIC" id="fig|879567.3.peg.718"/>
<keyword evidence="3" id="KW-1185">Reference proteome</keyword>
<dbReference type="OrthoDB" id="9779692at2"/>
<accession>M1WUW6</accession>
<evidence type="ECO:0000256" key="1">
    <source>
        <dbReference type="SAM" id="Phobius"/>
    </source>
</evidence>
<gene>
    <name evidence="2" type="ordered locus">BN4_10696</name>
</gene>
<dbReference type="STRING" id="1322246.BN4_10696"/>
<organism evidence="2 3">
    <name type="scientific">Pseudodesulfovibrio piezophilus (strain DSM 21447 / JCM 15486 / C1TLV30)</name>
    <name type="common">Desulfovibrio piezophilus</name>
    <dbReference type="NCBI Taxonomy" id="1322246"/>
    <lineage>
        <taxon>Bacteria</taxon>
        <taxon>Pseudomonadati</taxon>
        <taxon>Thermodesulfobacteriota</taxon>
        <taxon>Desulfovibrionia</taxon>
        <taxon>Desulfovibrionales</taxon>
        <taxon>Desulfovibrionaceae</taxon>
    </lineage>
</organism>
<evidence type="ECO:0000313" key="2">
    <source>
        <dbReference type="EMBL" id="CCH47933.1"/>
    </source>
</evidence>
<name>M1WUW6_PSEP2</name>
<proteinExistence type="predicted"/>
<reference evidence="2 3" key="1">
    <citation type="journal article" date="2013" name="PLoS ONE">
        <title>The first genomic and proteomic characterization of a deep-sea sulfate reducer: insights into the piezophilic lifestyle of Desulfovibrio piezophilus.</title>
        <authorList>
            <person name="Pradel N."/>
            <person name="Ji B."/>
            <person name="Gimenez G."/>
            <person name="Talla E."/>
            <person name="Lenoble P."/>
            <person name="Garel M."/>
            <person name="Tamburini C."/>
            <person name="Fourquet P."/>
            <person name="Lebrun R."/>
            <person name="Bertin P."/>
            <person name="Denis Y."/>
            <person name="Pophillat M."/>
            <person name="Barbe V."/>
            <person name="Ollivier B."/>
            <person name="Dolla A."/>
        </authorList>
    </citation>
    <scope>NUCLEOTIDE SEQUENCE [LARGE SCALE GENOMIC DNA]</scope>
    <source>
        <strain evidence="3">DSM 10523 / SB164P1</strain>
    </source>
</reference>
<dbReference type="RefSeq" id="WP_015413987.1">
    <property type="nucleotide sequence ID" value="NC_020409.1"/>
</dbReference>
<evidence type="ECO:0000313" key="3">
    <source>
        <dbReference type="Proteomes" id="UP000011724"/>
    </source>
</evidence>
<dbReference type="EMBL" id="FO203427">
    <property type="protein sequence ID" value="CCH47933.1"/>
    <property type="molecule type" value="Genomic_DNA"/>
</dbReference>
<dbReference type="AlphaFoldDB" id="M1WUW6"/>